<name>A0A1L9NJR4_ASPTC</name>
<dbReference type="VEuPathDB" id="FungiDB:ASPTUDRAFT_49133"/>
<keyword evidence="3" id="KW-1185">Reference proteome</keyword>
<gene>
    <name evidence="2" type="ORF">ASPTUDRAFT_49133</name>
</gene>
<evidence type="ECO:0000313" key="3">
    <source>
        <dbReference type="Proteomes" id="UP000184304"/>
    </source>
</evidence>
<dbReference type="AlphaFoldDB" id="A0A1L9NJR4"/>
<dbReference type="EMBL" id="KV878177">
    <property type="protein sequence ID" value="OJI89489.1"/>
    <property type="molecule type" value="Genomic_DNA"/>
</dbReference>
<reference evidence="3" key="1">
    <citation type="journal article" date="2017" name="Genome Biol.">
        <title>Comparative genomics reveals high biological diversity and specific adaptations in the industrially and medically important fungal genus Aspergillus.</title>
        <authorList>
            <person name="de Vries R.P."/>
            <person name="Riley R."/>
            <person name="Wiebenga A."/>
            <person name="Aguilar-Osorio G."/>
            <person name="Amillis S."/>
            <person name="Uchima C.A."/>
            <person name="Anderluh G."/>
            <person name="Asadollahi M."/>
            <person name="Askin M."/>
            <person name="Barry K."/>
            <person name="Battaglia E."/>
            <person name="Bayram O."/>
            <person name="Benocci T."/>
            <person name="Braus-Stromeyer S.A."/>
            <person name="Caldana C."/>
            <person name="Canovas D."/>
            <person name="Cerqueira G.C."/>
            <person name="Chen F."/>
            <person name="Chen W."/>
            <person name="Choi C."/>
            <person name="Clum A."/>
            <person name="Dos Santos R.A."/>
            <person name="Damasio A.R."/>
            <person name="Diallinas G."/>
            <person name="Emri T."/>
            <person name="Fekete E."/>
            <person name="Flipphi M."/>
            <person name="Freyberg S."/>
            <person name="Gallo A."/>
            <person name="Gournas C."/>
            <person name="Habgood R."/>
            <person name="Hainaut M."/>
            <person name="Harispe M.L."/>
            <person name="Henrissat B."/>
            <person name="Hilden K.S."/>
            <person name="Hope R."/>
            <person name="Hossain A."/>
            <person name="Karabika E."/>
            <person name="Karaffa L."/>
            <person name="Karanyi Z."/>
            <person name="Krasevec N."/>
            <person name="Kuo A."/>
            <person name="Kusch H."/>
            <person name="LaButti K."/>
            <person name="Lagendijk E.L."/>
            <person name="Lapidus A."/>
            <person name="Levasseur A."/>
            <person name="Lindquist E."/>
            <person name="Lipzen A."/>
            <person name="Logrieco A.F."/>
            <person name="MacCabe A."/>
            <person name="Maekelae M.R."/>
            <person name="Malavazi I."/>
            <person name="Melin P."/>
            <person name="Meyer V."/>
            <person name="Mielnichuk N."/>
            <person name="Miskei M."/>
            <person name="Molnar A.P."/>
            <person name="Mule G."/>
            <person name="Ngan C.Y."/>
            <person name="Orejas M."/>
            <person name="Orosz E."/>
            <person name="Ouedraogo J.P."/>
            <person name="Overkamp K.M."/>
            <person name="Park H.-S."/>
            <person name="Perrone G."/>
            <person name="Piumi F."/>
            <person name="Punt P.J."/>
            <person name="Ram A.F."/>
            <person name="Ramon A."/>
            <person name="Rauscher S."/>
            <person name="Record E."/>
            <person name="Riano-Pachon D.M."/>
            <person name="Robert V."/>
            <person name="Roehrig J."/>
            <person name="Ruller R."/>
            <person name="Salamov A."/>
            <person name="Salih N.S."/>
            <person name="Samson R.A."/>
            <person name="Sandor E."/>
            <person name="Sanguinetti M."/>
            <person name="Schuetze T."/>
            <person name="Sepcic K."/>
            <person name="Shelest E."/>
            <person name="Sherlock G."/>
            <person name="Sophianopoulou V."/>
            <person name="Squina F.M."/>
            <person name="Sun H."/>
            <person name="Susca A."/>
            <person name="Todd R.B."/>
            <person name="Tsang A."/>
            <person name="Unkles S.E."/>
            <person name="van de Wiele N."/>
            <person name="van Rossen-Uffink D."/>
            <person name="Oliveira J.V."/>
            <person name="Vesth T.C."/>
            <person name="Visser J."/>
            <person name="Yu J.-H."/>
            <person name="Zhou M."/>
            <person name="Andersen M.R."/>
            <person name="Archer D.B."/>
            <person name="Baker S.E."/>
            <person name="Benoit I."/>
            <person name="Brakhage A.A."/>
            <person name="Braus G.H."/>
            <person name="Fischer R."/>
            <person name="Frisvad J.C."/>
            <person name="Goldman G.H."/>
            <person name="Houbraken J."/>
            <person name="Oakley B."/>
            <person name="Pocsi I."/>
            <person name="Scazzocchio C."/>
            <person name="Seiboth B."/>
            <person name="vanKuyk P.A."/>
            <person name="Wortman J."/>
            <person name="Dyer P.S."/>
            <person name="Grigoriev I.V."/>
        </authorList>
    </citation>
    <scope>NUCLEOTIDE SEQUENCE [LARGE SCALE GENOMIC DNA]</scope>
    <source>
        <strain evidence="3">CBS 134.48</strain>
    </source>
</reference>
<organism evidence="2 3">
    <name type="scientific">Aspergillus tubingensis (strain CBS 134.48)</name>
    <dbReference type="NCBI Taxonomy" id="767770"/>
    <lineage>
        <taxon>Eukaryota</taxon>
        <taxon>Fungi</taxon>
        <taxon>Dikarya</taxon>
        <taxon>Ascomycota</taxon>
        <taxon>Pezizomycotina</taxon>
        <taxon>Eurotiomycetes</taxon>
        <taxon>Eurotiomycetidae</taxon>
        <taxon>Eurotiales</taxon>
        <taxon>Aspergillaceae</taxon>
        <taxon>Aspergillus</taxon>
        <taxon>Aspergillus subgen. Circumdati</taxon>
    </lineage>
</organism>
<evidence type="ECO:0000313" key="2">
    <source>
        <dbReference type="EMBL" id="OJI89489.1"/>
    </source>
</evidence>
<feature type="region of interest" description="Disordered" evidence="1">
    <location>
        <begin position="1"/>
        <end position="26"/>
    </location>
</feature>
<accession>A0A1L9NJR4</accession>
<proteinExistence type="predicted"/>
<sequence>MPDYQTQGVSSTGPSGHEFGNDLGHFYFESGQGGKDPMNDRGFSPFGRRERPLSLLILRISYSDL</sequence>
<protein>
    <submittedName>
        <fullName evidence="2">Uncharacterized protein</fullName>
    </submittedName>
</protein>
<dbReference type="Proteomes" id="UP000184304">
    <property type="component" value="Unassembled WGS sequence"/>
</dbReference>
<evidence type="ECO:0000256" key="1">
    <source>
        <dbReference type="SAM" id="MobiDB-lite"/>
    </source>
</evidence>
<feature type="compositionally biased region" description="Polar residues" evidence="1">
    <location>
        <begin position="1"/>
        <end position="14"/>
    </location>
</feature>